<dbReference type="SUPFAM" id="SSF52540">
    <property type="entry name" value="P-loop containing nucleoside triphosphate hydrolases"/>
    <property type="match status" value="1"/>
</dbReference>
<name>A0A0H5BKN2_9EUKA</name>
<dbReference type="InterPro" id="IPR027417">
    <property type="entry name" value="P-loop_NTPase"/>
</dbReference>
<organism evidence="3">
    <name type="scientific">Amorphochlora amoebiformis</name>
    <dbReference type="NCBI Taxonomy" id="1561963"/>
    <lineage>
        <taxon>Eukaryota</taxon>
        <taxon>Sar</taxon>
        <taxon>Rhizaria</taxon>
        <taxon>Cercozoa</taxon>
        <taxon>Chlorarachniophyceae</taxon>
        <taxon>Amorphochlora</taxon>
    </lineage>
</organism>
<keyword evidence="2" id="KW-0342">GTP-binding</keyword>
<evidence type="ECO:0000256" key="1">
    <source>
        <dbReference type="ARBA" id="ARBA00022741"/>
    </source>
</evidence>
<evidence type="ECO:0000313" key="3">
    <source>
        <dbReference type="EMBL" id="BAS01845.1"/>
    </source>
</evidence>
<reference evidence="3" key="1">
    <citation type="journal article" date="2015" name="Genome Biol. Evol.">
        <title>Nucleomorph Genome Sequences of Two Chlorarachniophytes, Amorphochlora amoebiformis and Lotharella vacuolata.</title>
        <authorList>
            <person name="Suzuki S."/>
            <person name="Shirato S."/>
            <person name="Hirakawa Y."/>
            <person name="Ishida K."/>
        </authorList>
    </citation>
    <scope>NUCLEOTIDE SEQUENCE</scope>
    <source>
        <strain evidence="3">CCMP2058</strain>
    </source>
</reference>
<accession>A0A0H5BKN2</accession>
<proteinExistence type="predicted"/>
<dbReference type="EMBL" id="AB996603">
    <property type="protein sequence ID" value="BAS01845.1"/>
    <property type="molecule type" value="Genomic_DNA"/>
</dbReference>
<dbReference type="InterPro" id="IPR050755">
    <property type="entry name" value="TRAFAC_YlqF/YawG_RiboMat"/>
</dbReference>
<gene>
    <name evidence="3" type="primary">ngp2</name>
</gene>
<dbReference type="Gene3D" id="3.40.50.300">
    <property type="entry name" value="P-loop containing nucleotide triphosphate hydrolases"/>
    <property type="match status" value="1"/>
</dbReference>
<evidence type="ECO:0000256" key="2">
    <source>
        <dbReference type="ARBA" id="ARBA00023134"/>
    </source>
</evidence>
<dbReference type="GO" id="GO:0005525">
    <property type="term" value="F:GTP binding"/>
    <property type="evidence" value="ECO:0007669"/>
    <property type="project" value="UniProtKB-KW"/>
</dbReference>
<keyword evidence="3" id="KW-0542">Nucleomorph</keyword>
<dbReference type="AlphaFoldDB" id="A0A0H5BKN2"/>
<protein>
    <submittedName>
        <fullName evidence="3">Nucleolar GTP-binding protein 2</fullName>
    </submittedName>
</protein>
<sequence>MNGFQIFDLFFEILDIRNPNRFRTIQKEERILTTRNTYRLIIILNKIDLVPKWVTKIWISYFSTIFPTLGLCALNKLKYGVAYFYKILYAMTNSNKKKMIKILLFGKSKVGKKSFVELLLYKRSNNAINRLSSKKSKSSNHSIIYKLKNNLILQTVRFGRPLRMLGSKIISGEKYLCNNLYILLAFAAVSQNINIIMKRRIKLLNIKYLHYSEVVVSRLSNKFSLVKKELLRILLDLIKGKLPFYCLPFDIM</sequence>
<keyword evidence="1" id="KW-0547">Nucleotide-binding</keyword>
<geneLocation type="nucleomorph" evidence="3"/>
<dbReference type="PANTHER" id="PTHR11089">
    <property type="entry name" value="GTP-BINDING PROTEIN-RELATED"/>
    <property type="match status" value="1"/>
</dbReference>
<dbReference type="PANTHER" id="PTHR11089:SF30">
    <property type="entry name" value="GUANINE NUCLEOTIDE-BINDING PROTEIN-LIKE 3 HOMOLOG"/>
    <property type="match status" value="1"/>
</dbReference>